<gene>
    <name evidence="1" type="ORF">BD626DRAFT_473913</name>
</gene>
<dbReference type="OrthoDB" id="3182478at2759"/>
<sequence length="73" mass="8366">MMRRQPTLIPMSESDVQEVRDMVAQQKAEAVAMAKWEEDNRKRQEAPALELVCASPRHCARVLRMNLAAIYVP</sequence>
<comment type="caution">
    <text evidence="1">The sequence shown here is derived from an EMBL/GenBank/DDBJ whole genome shotgun (WGS) entry which is preliminary data.</text>
</comment>
<name>A0A550CX72_9AGAR</name>
<accession>A0A550CX72</accession>
<evidence type="ECO:0000313" key="2">
    <source>
        <dbReference type="Proteomes" id="UP000320762"/>
    </source>
</evidence>
<protein>
    <submittedName>
        <fullName evidence="1">Uncharacterized protein</fullName>
    </submittedName>
</protein>
<dbReference type="EMBL" id="VDMD01000001">
    <property type="protein sequence ID" value="TRM69389.1"/>
    <property type="molecule type" value="Genomic_DNA"/>
</dbReference>
<evidence type="ECO:0000313" key="1">
    <source>
        <dbReference type="EMBL" id="TRM69389.1"/>
    </source>
</evidence>
<dbReference type="AlphaFoldDB" id="A0A550CX72"/>
<organism evidence="1 2">
    <name type="scientific">Schizophyllum amplum</name>
    <dbReference type="NCBI Taxonomy" id="97359"/>
    <lineage>
        <taxon>Eukaryota</taxon>
        <taxon>Fungi</taxon>
        <taxon>Dikarya</taxon>
        <taxon>Basidiomycota</taxon>
        <taxon>Agaricomycotina</taxon>
        <taxon>Agaricomycetes</taxon>
        <taxon>Agaricomycetidae</taxon>
        <taxon>Agaricales</taxon>
        <taxon>Schizophyllaceae</taxon>
        <taxon>Schizophyllum</taxon>
    </lineage>
</organism>
<proteinExistence type="predicted"/>
<keyword evidence="2" id="KW-1185">Reference proteome</keyword>
<dbReference type="Proteomes" id="UP000320762">
    <property type="component" value="Unassembled WGS sequence"/>
</dbReference>
<reference evidence="1 2" key="1">
    <citation type="journal article" date="2019" name="New Phytol.">
        <title>Comparative genomics reveals unique wood-decay strategies and fruiting body development in the Schizophyllaceae.</title>
        <authorList>
            <person name="Almasi E."/>
            <person name="Sahu N."/>
            <person name="Krizsan K."/>
            <person name="Balint B."/>
            <person name="Kovacs G.M."/>
            <person name="Kiss B."/>
            <person name="Cseklye J."/>
            <person name="Drula E."/>
            <person name="Henrissat B."/>
            <person name="Nagy I."/>
            <person name="Chovatia M."/>
            <person name="Adam C."/>
            <person name="LaButti K."/>
            <person name="Lipzen A."/>
            <person name="Riley R."/>
            <person name="Grigoriev I.V."/>
            <person name="Nagy L.G."/>
        </authorList>
    </citation>
    <scope>NUCLEOTIDE SEQUENCE [LARGE SCALE GENOMIC DNA]</scope>
    <source>
        <strain evidence="1 2">NL-1724</strain>
    </source>
</reference>